<dbReference type="Pfam" id="PF01047">
    <property type="entry name" value="MarR"/>
    <property type="match status" value="1"/>
</dbReference>
<reference evidence="2 3" key="1">
    <citation type="submission" date="2019-06" db="EMBL/GenBank/DDBJ databases">
        <title>Whole genome shotgun sequence of Pseudonocardia saturnea NBRC 14499.</title>
        <authorList>
            <person name="Hosoyama A."/>
            <person name="Uohara A."/>
            <person name="Ohji S."/>
            <person name="Ichikawa N."/>
        </authorList>
    </citation>
    <scope>NUCLEOTIDE SEQUENCE [LARGE SCALE GENOMIC DNA]</scope>
    <source>
        <strain evidence="2 3">NBRC 14499</strain>
    </source>
</reference>
<protein>
    <recommendedName>
        <fullName evidence="1">HTH marR-type domain-containing protein</fullName>
    </recommendedName>
</protein>
<dbReference type="InterPro" id="IPR036390">
    <property type="entry name" value="WH_DNA-bd_sf"/>
</dbReference>
<evidence type="ECO:0000313" key="3">
    <source>
        <dbReference type="Proteomes" id="UP000320693"/>
    </source>
</evidence>
<gene>
    <name evidence="2" type="ORF">PSA01_04360</name>
</gene>
<sequence length="187" mass="20243">MHGLSPLVRITDCDTRQGRCHCSAFGWQDVRMGADSGGVTVTSGSETRDDELAARLRLVVGRLNRRIRIDGSETLPPLQLSTLVTVEQHGPLRLSELARREGVTAPTMSRVLSSLDEQGMVARAADPCDARGVLVSIADTGQACLREIRSHRTALIARRLDRLDAGQRDALVTALPALEALLVPDDD</sequence>
<dbReference type="InterPro" id="IPR052526">
    <property type="entry name" value="HTH-type_Bedaq_tolerance"/>
</dbReference>
<evidence type="ECO:0000313" key="2">
    <source>
        <dbReference type="EMBL" id="GEC23407.1"/>
    </source>
</evidence>
<accession>A0ABQ0RRW5</accession>
<proteinExistence type="predicted"/>
<dbReference type="InterPro" id="IPR000835">
    <property type="entry name" value="HTH_MarR-typ"/>
</dbReference>
<dbReference type="EMBL" id="BJNH01000004">
    <property type="protein sequence ID" value="GEC23407.1"/>
    <property type="molecule type" value="Genomic_DNA"/>
</dbReference>
<dbReference type="PANTHER" id="PTHR39515:SF2">
    <property type="entry name" value="HTH-TYPE TRANSCRIPTIONAL REGULATOR RV0880"/>
    <property type="match status" value="1"/>
</dbReference>
<dbReference type="Gene3D" id="1.10.10.10">
    <property type="entry name" value="Winged helix-like DNA-binding domain superfamily/Winged helix DNA-binding domain"/>
    <property type="match status" value="1"/>
</dbReference>
<name>A0ABQ0RRW5_9PSEU</name>
<dbReference type="SMART" id="SM00347">
    <property type="entry name" value="HTH_MARR"/>
    <property type="match status" value="1"/>
</dbReference>
<comment type="caution">
    <text evidence="2">The sequence shown here is derived from an EMBL/GenBank/DDBJ whole genome shotgun (WGS) entry which is preliminary data.</text>
</comment>
<keyword evidence="3" id="KW-1185">Reference proteome</keyword>
<feature type="domain" description="HTH marR-type" evidence="1">
    <location>
        <begin position="49"/>
        <end position="180"/>
    </location>
</feature>
<dbReference type="InterPro" id="IPR036388">
    <property type="entry name" value="WH-like_DNA-bd_sf"/>
</dbReference>
<evidence type="ECO:0000259" key="1">
    <source>
        <dbReference type="PROSITE" id="PS50995"/>
    </source>
</evidence>
<dbReference type="PROSITE" id="PS50995">
    <property type="entry name" value="HTH_MARR_2"/>
    <property type="match status" value="1"/>
</dbReference>
<dbReference type="PANTHER" id="PTHR39515">
    <property type="entry name" value="CONSERVED PROTEIN"/>
    <property type="match status" value="1"/>
</dbReference>
<dbReference type="Proteomes" id="UP000320693">
    <property type="component" value="Unassembled WGS sequence"/>
</dbReference>
<dbReference type="SUPFAM" id="SSF46785">
    <property type="entry name" value="Winged helix' DNA-binding domain"/>
    <property type="match status" value="1"/>
</dbReference>
<organism evidence="2 3">
    <name type="scientific">Pseudonocardia saturnea</name>
    <dbReference type="NCBI Taxonomy" id="33909"/>
    <lineage>
        <taxon>Bacteria</taxon>
        <taxon>Bacillati</taxon>
        <taxon>Actinomycetota</taxon>
        <taxon>Actinomycetes</taxon>
        <taxon>Pseudonocardiales</taxon>
        <taxon>Pseudonocardiaceae</taxon>
        <taxon>Pseudonocardia</taxon>
    </lineage>
</organism>